<sequence length="70" mass="7348">MESSDEVSDVVIEKIDTSGTMNNSISDKAGAEAGKNEGQDVVSKKVCFQVSFSLVILCDTSADLLGACEM</sequence>
<dbReference type="WBParaSite" id="TCNE_0000498801-mRNA-1">
    <property type="protein sequence ID" value="TCNE_0000498801-mRNA-1"/>
    <property type="gene ID" value="TCNE_0000498801"/>
</dbReference>
<reference evidence="3" key="1">
    <citation type="submission" date="2016-06" db="UniProtKB">
        <authorList>
            <consortium name="WormBaseParasite"/>
        </authorList>
    </citation>
    <scope>IDENTIFICATION</scope>
</reference>
<evidence type="ECO:0000313" key="2">
    <source>
        <dbReference type="Proteomes" id="UP000050794"/>
    </source>
</evidence>
<evidence type="ECO:0000313" key="3">
    <source>
        <dbReference type="WBParaSite" id="TCNE_0000498801-mRNA-1"/>
    </source>
</evidence>
<gene>
    <name evidence="1" type="ORF">TCNE_LOCUS4989</name>
</gene>
<dbReference type="AlphaFoldDB" id="A0A183U918"/>
<dbReference type="Proteomes" id="UP000050794">
    <property type="component" value="Unassembled WGS sequence"/>
</dbReference>
<organism evidence="2 3">
    <name type="scientific">Toxocara canis</name>
    <name type="common">Canine roundworm</name>
    <dbReference type="NCBI Taxonomy" id="6265"/>
    <lineage>
        <taxon>Eukaryota</taxon>
        <taxon>Metazoa</taxon>
        <taxon>Ecdysozoa</taxon>
        <taxon>Nematoda</taxon>
        <taxon>Chromadorea</taxon>
        <taxon>Rhabditida</taxon>
        <taxon>Spirurina</taxon>
        <taxon>Ascaridomorpha</taxon>
        <taxon>Ascaridoidea</taxon>
        <taxon>Toxocaridae</taxon>
        <taxon>Toxocara</taxon>
    </lineage>
</organism>
<accession>A0A183U918</accession>
<evidence type="ECO:0000313" key="1">
    <source>
        <dbReference type="EMBL" id="VDM33509.1"/>
    </source>
</evidence>
<protein>
    <submittedName>
        <fullName evidence="3">VWFA domain-containing protein</fullName>
    </submittedName>
</protein>
<name>A0A183U918_TOXCA</name>
<dbReference type="EMBL" id="UYWY01010202">
    <property type="protein sequence ID" value="VDM33509.1"/>
    <property type="molecule type" value="Genomic_DNA"/>
</dbReference>
<keyword evidence="2" id="KW-1185">Reference proteome</keyword>
<reference evidence="1 2" key="2">
    <citation type="submission" date="2018-11" db="EMBL/GenBank/DDBJ databases">
        <authorList>
            <consortium name="Pathogen Informatics"/>
        </authorList>
    </citation>
    <scope>NUCLEOTIDE SEQUENCE [LARGE SCALE GENOMIC DNA]</scope>
</reference>
<proteinExistence type="predicted"/>